<reference evidence="2" key="1">
    <citation type="submission" date="2023-07" db="EMBL/GenBank/DDBJ databases">
        <title>Chromosome-level Genome Assembly of Striped Snakehead (Channa striata).</title>
        <authorList>
            <person name="Liu H."/>
        </authorList>
    </citation>
    <scope>NUCLEOTIDE SEQUENCE</scope>
    <source>
        <strain evidence="2">Gz</strain>
        <tissue evidence="2">Muscle</tissue>
    </source>
</reference>
<proteinExistence type="predicted"/>
<keyword evidence="3" id="KW-1185">Reference proteome</keyword>
<dbReference type="Proteomes" id="UP001187415">
    <property type="component" value="Unassembled WGS sequence"/>
</dbReference>
<evidence type="ECO:0000256" key="1">
    <source>
        <dbReference type="SAM" id="MobiDB-lite"/>
    </source>
</evidence>
<evidence type="ECO:0000313" key="2">
    <source>
        <dbReference type="EMBL" id="KAK2817630.1"/>
    </source>
</evidence>
<dbReference type="EMBL" id="JAUPFM010000021">
    <property type="protein sequence ID" value="KAK2817630.1"/>
    <property type="molecule type" value="Genomic_DNA"/>
</dbReference>
<gene>
    <name evidence="2" type="ORF">Q5P01_025821</name>
</gene>
<accession>A0AA88IN62</accession>
<protein>
    <submittedName>
        <fullName evidence="2">Uncharacterized protein</fullName>
    </submittedName>
</protein>
<dbReference type="AlphaFoldDB" id="A0AA88IN62"/>
<sequence length="91" mass="10431">MNSDSPRSRRPSDGPVSAACDRPFPGGGWSSSGLIQHFVLGWRRCGRTRPRRRWICEDLPARLCGDYSSLSRGADERARLRTVRFEARMWH</sequence>
<name>A0AA88IN62_CHASR</name>
<feature type="region of interest" description="Disordered" evidence="1">
    <location>
        <begin position="1"/>
        <end position="31"/>
    </location>
</feature>
<organism evidence="2 3">
    <name type="scientific">Channa striata</name>
    <name type="common">Snakehead murrel</name>
    <name type="synonym">Ophicephalus striatus</name>
    <dbReference type="NCBI Taxonomy" id="64152"/>
    <lineage>
        <taxon>Eukaryota</taxon>
        <taxon>Metazoa</taxon>
        <taxon>Chordata</taxon>
        <taxon>Craniata</taxon>
        <taxon>Vertebrata</taxon>
        <taxon>Euteleostomi</taxon>
        <taxon>Actinopterygii</taxon>
        <taxon>Neopterygii</taxon>
        <taxon>Teleostei</taxon>
        <taxon>Neoteleostei</taxon>
        <taxon>Acanthomorphata</taxon>
        <taxon>Anabantaria</taxon>
        <taxon>Anabantiformes</taxon>
        <taxon>Channoidei</taxon>
        <taxon>Channidae</taxon>
        <taxon>Channa</taxon>
    </lineage>
</organism>
<comment type="caution">
    <text evidence="2">The sequence shown here is derived from an EMBL/GenBank/DDBJ whole genome shotgun (WGS) entry which is preliminary data.</text>
</comment>
<feature type="compositionally biased region" description="Basic and acidic residues" evidence="1">
    <location>
        <begin position="1"/>
        <end position="12"/>
    </location>
</feature>
<evidence type="ECO:0000313" key="3">
    <source>
        <dbReference type="Proteomes" id="UP001187415"/>
    </source>
</evidence>